<gene>
    <name evidence="1" type="ORF">VN97_g12049</name>
</gene>
<dbReference type="EMBL" id="LACB01000784">
    <property type="protein sequence ID" value="KAJ9481430.1"/>
    <property type="molecule type" value="Genomic_DNA"/>
</dbReference>
<organism evidence="1 2">
    <name type="scientific">Penicillium thymicola</name>
    <dbReference type="NCBI Taxonomy" id="293382"/>
    <lineage>
        <taxon>Eukaryota</taxon>
        <taxon>Fungi</taxon>
        <taxon>Dikarya</taxon>
        <taxon>Ascomycota</taxon>
        <taxon>Pezizomycotina</taxon>
        <taxon>Eurotiomycetes</taxon>
        <taxon>Eurotiomycetidae</taxon>
        <taxon>Eurotiales</taxon>
        <taxon>Aspergillaceae</taxon>
        <taxon>Penicillium</taxon>
    </lineage>
</organism>
<reference evidence="1" key="2">
    <citation type="journal article" date="2016" name="Fungal Biol.">
        <title>Ochratoxin A production by Penicillium thymicola.</title>
        <authorList>
            <person name="Nguyen H.D.T."/>
            <person name="McMullin D.R."/>
            <person name="Ponomareva E."/>
            <person name="Riley R."/>
            <person name="Pomraning K.R."/>
            <person name="Baker S.E."/>
            <person name="Seifert K.A."/>
        </authorList>
    </citation>
    <scope>NUCLEOTIDE SEQUENCE</scope>
    <source>
        <strain evidence="1">DAOM 180753</strain>
    </source>
</reference>
<evidence type="ECO:0000313" key="1">
    <source>
        <dbReference type="EMBL" id="KAJ9481430.1"/>
    </source>
</evidence>
<dbReference type="AlphaFoldDB" id="A0AAI9T720"/>
<comment type="caution">
    <text evidence="1">The sequence shown here is derived from an EMBL/GenBank/DDBJ whole genome shotgun (WGS) entry which is preliminary data.</text>
</comment>
<name>A0AAI9T720_PENTH</name>
<reference evidence="1" key="1">
    <citation type="submission" date="2015-06" db="EMBL/GenBank/DDBJ databases">
        <authorList>
            <person name="Nguyen H."/>
        </authorList>
    </citation>
    <scope>NUCLEOTIDE SEQUENCE</scope>
    <source>
        <strain evidence="1">DAOM 180753</strain>
    </source>
</reference>
<protein>
    <submittedName>
        <fullName evidence="1">Uncharacterized protein</fullName>
    </submittedName>
</protein>
<proteinExistence type="predicted"/>
<dbReference type="Proteomes" id="UP001227192">
    <property type="component" value="Unassembled WGS sequence"/>
</dbReference>
<sequence length="79" mass="9293">MIEDDDALLGSEFNPIVIHKEDYGYFEDEQLNSDTDTDIIATPEFWWDKLFFESRDLLVDEDTNMTLRFWLHQSPGGTC</sequence>
<accession>A0AAI9T720</accession>
<keyword evidence="2" id="KW-1185">Reference proteome</keyword>
<evidence type="ECO:0000313" key="2">
    <source>
        <dbReference type="Proteomes" id="UP001227192"/>
    </source>
</evidence>